<organism evidence="4 5">
    <name type="scientific">Channa striata</name>
    <name type="common">Snakehead murrel</name>
    <name type="synonym">Ophicephalus striatus</name>
    <dbReference type="NCBI Taxonomy" id="64152"/>
    <lineage>
        <taxon>Eukaryota</taxon>
        <taxon>Metazoa</taxon>
        <taxon>Chordata</taxon>
        <taxon>Craniata</taxon>
        <taxon>Vertebrata</taxon>
        <taxon>Euteleostomi</taxon>
        <taxon>Actinopterygii</taxon>
        <taxon>Neopterygii</taxon>
        <taxon>Teleostei</taxon>
        <taxon>Neoteleostei</taxon>
        <taxon>Acanthomorphata</taxon>
        <taxon>Anabantaria</taxon>
        <taxon>Anabantiformes</taxon>
        <taxon>Channoidei</taxon>
        <taxon>Channidae</taxon>
        <taxon>Channa</taxon>
    </lineage>
</organism>
<keyword evidence="2" id="KW-0732">Signal</keyword>
<evidence type="ECO:0000259" key="3">
    <source>
        <dbReference type="Pfam" id="PF00048"/>
    </source>
</evidence>
<dbReference type="Gene3D" id="2.40.50.40">
    <property type="match status" value="1"/>
</dbReference>
<feature type="signal peptide" evidence="2">
    <location>
        <begin position="1"/>
        <end position="22"/>
    </location>
</feature>
<dbReference type="InterPro" id="IPR036048">
    <property type="entry name" value="Interleukin_8-like_sf"/>
</dbReference>
<comment type="caution">
    <text evidence="4">The sequence shown here is derived from an EMBL/GenBank/DDBJ whole genome shotgun (WGS) entry which is preliminary data.</text>
</comment>
<dbReference type="EMBL" id="JAUPFM010000011">
    <property type="protein sequence ID" value="KAK2837775.1"/>
    <property type="molecule type" value="Genomic_DNA"/>
</dbReference>
<name>A0AA88MGI7_CHASR</name>
<proteinExistence type="predicted"/>
<feature type="domain" description="Chemokine interleukin-8-like" evidence="3">
    <location>
        <begin position="26"/>
        <end position="78"/>
    </location>
</feature>
<reference evidence="4" key="1">
    <citation type="submission" date="2023-07" db="EMBL/GenBank/DDBJ databases">
        <title>Chromosome-level Genome Assembly of Striped Snakehead (Channa striata).</title>
        <authorList>
            <person name="Liu H."/>
        </authorList>
    </citation>
    <scope>NUCLEOTIDE SEQUENCE</scope>
    <source>
        <strain evidence="4">Gz</strain>
        <tissue evidence="4">Muscle</tissue>
    </source>
</reference>
<sequence>MDLKVALAIVCLCAVAITTTEAGIPKCCISTKSHIPLEILRRAYKVEWQDGAGVCDIDAVLLYIKRNPRPICLNPKFPTFAKVRE</sequence>
<dbReference type="GO" id="GO:0005615">
    <property type="term" value="C:extracellular space"/>
    <property type="evidence" value="ECO:0007669"/>
    <property type="project" value="UniProtKB-KW"/>
</dbReference>
<dbReference type="InterPro" id="IPR001811">
    <property type="entry name" value="Chemokine_IL8-like_dom"/>
</dbReference>
<evidence type="ECO:0000256" key="2">
    <source>
        <dbReference type="SAM" id="SignalP"/>
    </source>
</evidence>
<evidence type="ECO:0000256" key="1">
    <source>
        <dbReference type="ARBA" id="ARBA00022514"/>
    </source>
</evidence>
<evidence type="ECO:0000313" key="5">
    <source>
        <dbReference type="Proteomes" id="UP001187415"/>
    </source>
</evidence>
<dbReference type="GO" id="GO:0006955">
    <property type="term" value="P:immune response"/>
    <property type="evidence" value="ECO:0007669"/>
    <property type="project" value="InterPro"/>
</dbReference>
<dbReference type="AlphaFoldDB" id="A0AA88MGI7"/>
<keyword evidence="1" id="KW-0202">Cytokine</keyword>
<feature type="chain" id="PRO_5041663851" description="Chemokine interleukin-8-like domain-containing protein" evidence="2">
    <location>
        <begin position="23"/>
        <end position="85"/>
    </location>
</feature>
<keyword evidence="5" id="KW-1185">Reference proteome</keyword>
<evidence type="ECO:0000313" key="4">
    <source>
        <dbReference type="EMBL" id="KAK2837775.1"/>
    </source>
</evidence>
<dbReference type="Pfam" id="PF00048">
    <property type="entry name" value="IL8"/>
    <property type="match status" value="1"/>
</dbReference>
<dbReference type="SUPFAM" id="SSF54117">
    <property type="entry name" value="Interleukin 8-like chemokines"/>
    <property type="match status" value="1"/>
</dbReference>
<protein>
    <recommendedName>
        <fullName evidence="3">Chemokine interleukin-8-like domain-containing protein</fullName>
    </recommendedName>
</protein>
<accession>A0AA88MGI7</accession>
<dbReference type="Proteomes" id="UP001187415">
    <property type="component" value="Unassembled WGS sequence"/>
</dbReference>
<dbReference type="GO" id="GO:0008009">
    <property type="term" value="F:chemokine activity"/>
    <property type="evidence" value="ECO:0007669"/>
    <property type="project" value="InterPro"/>
</dbReference>
<gene>
    <name evidence="4" type="ORF">Q5P01_014987</name>
</gene>